<evidence type="ECO:0000313" key="1">
    <source>
        <dbReference type="EMBL" id="EXC04077.1"/>
    </source>
</evidence>
<proteinExistence type="predicted"/>
<gene>
    <name evidence="1" type="ORF">L484_011269</name>
</gene>
<dbReference type="Proteomes" id="UP000030645">
    <property type="component" value="Unassembled WGS sequence"/>
</dbReference>
<sequence length="99" mass="11729">MSHDLQFCRNQPQFPAEVLKTTKASDRDISSVRHPIMVIPVPMDSEQRDEKNPSFFTARFWPEHNRPWWPEFPPQLPPFTYFPTVVFDTVSVNGLREER</sequence>
<name>W9S1I6_9ROSA</name>
<reference evidence="2" key="1">
    <citation type="submission" date="2013-01" db="EMBL/GenBank/DDBJ databases">
        <title>Draft Genome Sequence of a Mulberry Tree, Morus notabilis C.K. Schneid.</title>
        <authorList>
            <person name="He N."/>
            <person name="Zhao S."/>
        </authorList>
    </citation>
    <scope>NUCLEOTIDE SEQUENCE</scope>
</reference>
<dbReference type="EMBL" id="KE345432">
    <property type="protein sequence ID" value="EXC04077.1"/>
    <property type="molecule type" value="Genomic_DNA"/>
</dbReference>
<dbReference type="AlphaFoldDB" id="W9S1I6"/>
<accession>W9S1I6</accession>
<keyword evidence="2" id="KW-1185">Reference proteome</keyword>
<evidence type="ECO:0000313" key="2">
    <source>
        <dbReference type="Proteomes" id="UP000030645"/>
    </source>
</evidence>
<organism evidence="1 2">
    <name type="scientific">Morus notabilis</name>
    <dbReference type="NCBI Taxonomy" id="981085"/>
    <lineage>
        <taxon>Eukaryota</taxon>
        <taxon>Viridiplantae</taxon>
        <taxon>Streptophyta</taxon>
        <taxon>Embryophyta</taxon>
        <taxon>Tracheophyta</taxon>
        <taxon>Spermatophyta</taxon>
        <taxon>Magnoliopsida</taxon>
        <taxon>eudicotyledons</taxon>
        <taxon>Gunneridae</taxon>
        <taxon>Pentapetalae</taxon>
        <taxon>rosids</taxon>
        <taxon>fabids</taxon>
        <taxon>Rosales</taxon>
        <taxon>Moraceae</taxon>
        <taxon>Moreae</taxon>
        <taxon>Morus</taxon>
    </lineage>
</organism>
<protein>
    <submittedName>
        <fullName evidence="1">Uncharacterized protein</fullName>
    </submittedName>
</protein>